<name>A0ABS8MD73_9FLAO</name>
<organism evidence="2 3">
    <name type="scientific">Flavobacterium piscisymbiosum</name>
    <dbReference type="NCBI Taxonomy" id="2893753"/>
    <lineage>
        <taxon>Bacteria</taxon>
        <taxon>Pseudomonadati</taxon>
        <taxon>Bacteroidota</taxon>
        <taxon>Flavobacteriia</taxon>
        <taxon>Flavobacteriales</taxon>
        <taxon>Flavobacteriaceae</taxon>
        <taxon>Flavobacterium</taxon>
    </lineage>
</organism>
<evidence type="ECO:0000313" key="2">
    <source>
        <dbReference type="EMBL" id="MCC9062926.1"/>
    </source>
</evidence>
<dbReference type="RefSeq" id="WP_230034833.1">
    <property type="nucleotide sequence ID" value="NZ_JAJJMM010000001.1"/>
</dbReference>
<feature type="compositionally biased region" description="Polar residues" evidence="1">
    <location>
        <begin position="37"/>
        <end position="46"/>
    </location>
</feature>
<protein>
    <submittedName>
        <fullName evidence="2">Bacteriocin</fullName>
    </submittedName>
</protein>
<accession>A0ABS8MD73</accession>
<evidence type="ECO:0000313" key="3">
    <source>
        <dbReference type="Proteomes" id="UP001430679"/>
    </source>
</evidence>
<evidence type="ECO:0000256" key="1">
    <source>
        <dbReference type="SAM" id="MobiDB-lite"/>
    </source>
</evidence>
<sequence>MKSKPSQTAKESSLKNFTPLSKKQLQVISGGEDPKTSRGTKTSSGD</sequence>
<reference evidence="2" key="1">
    <citation type="submission" date="2021-11" db="EMBL/GenBank/DDBJ databases">
        <title>Description of novel Flavobacterium species.</title>
        <authorList>
            <person name="Saticioglu I.B."/>
            <person name="Ay H."/>
            <person name="Altun S."/>
            <person name="Duman M."/>
        </authorList>
    </citation>
    <scope>NUCLEOTIDE SEQUENCE</scope>
    <source>
        <strain evidence="2">F-30</strain>
    </source>
</reference>
<feature type="region of interest" description="Disordered" evidence="1">
    <location>
        <begin position="1"/>
        <end position="46"/>
    </location>
</feature>
<comment type="caution">
    <text evidence="2">The sequence shown here is derived from an EMBL/GenBank/DDBJ whole genome shotgun (WGS) entry which is preliminary data.</text>
</comment>
<dbReference type="InterPro" id="IPR010133">
    <property type="entry name" value="Bacteriocin_signal_seq"/>
</dbReference>
<proteinExistence type="predicted"/>
<dbReference type="NCBIfam" id="TIGR01847">
    <property type="entry name" value="bacteriocin_sig"/>
    <property type="match status" value="1"/>
</dbReference>
<keyword evidence="3" id="KW-1185">Reference proteome</keyword>
<dbReference type="Proteomes" id="UP001430679">
    <property type="component" value="Unassembled WGS sequence"/>
</dbReference>
<dbReference type="EMBL" id="JAJJMM010000001">
    <property type="protein sequence ID" value="MCC9062926.1"/>
    <property type="molecule type" value="Genomic_DNA"/>
</dbReference>
<feature type="compositionally biased region" description="Polar residues" evidence="1">
    <location>
        <begin position="1"/>
        <end position="27"/>
    </location>
</feature>
<gene>
    <name evidence="2" type="ORF">LNP81_07955</name>
</gene>